<feature type="signal peptide" evidence="2">
    <location>
        <begin position="1"/>
        <end position="24"/>
    </location>
</feature>
<gene>
    <name evidence="4" type="ORF">CAL27_19370</name>
</gene>
<evidence type="ECO:0000259" key="3">
    <source>
        <dbReference type="Pfam" id="PF13628"/>
    </source>
</evidence>
<dbReference type="EMBL" id="NEVR01000004">
    <property type="protein sequence ID" value="OZI58836.1"/>
    <property type="molecule type" value="Genomic_DNA"/>
</dbReference>
<accession>A0ABX4EWH9</accession>
<feature type="chain" id="PRO_5046483372" evidence="2">
    <location>
        <begin position="25"/>
        <end position="191"/>
    </location>
</feature>
<protein>
    <submittedName>
        <fullName evidence="4">DUF305 domain-containing protein</fullName>
    </submittedName>
</protein>
<dbReference type="RefSeq" id="WP_094832527.1">
    <property type="nucleotide sequence ID" value="NZ_NEVR01000004.1"/>
</dbReference>
<feature type="domain" description="DUF4142" evidence="3">
    <location>
        <begin position="49"/>
        <end position="184"/>
    </location>
</feature>
<reference evidence="4 5" key="1">
    <citation type="submission" date="2017-05" db="EMBL/GenBank/DDBJ databases">
        <title>Complete and WGS of Bordetella genogroups.</title>
        <authorList>
            <person name="Spilker T."/>
            <person name="Lipuma J."/>
        </authorList>
    </citation>
    <scope>NUCLEOTIDE SEQUENCE [LARGE SCALE GENOMIC DNA]</scope>
    <source>
        <strain evidence="4 5">AU9795</strain>
    </source>
</reference>
<dbReference type="InterPro" id="IPR012347">
    <property type="entry name" value="Ferritin-like"/>
</dbReference>
<dbReference type="PANTHER" id="PTHR38593">
    <property type="entry name" value="BLR2558 PROTEIN"/>
    <property type="match status" value="1"/>
</dbReference>
<feature type="region of interest" description="Disordered" evidence="1">
    <location>
        <begin position="23"/>
        <end position="44"/>
    </location>
</feature>
<keyword evidence="5" id="KW-1185">Reference proteome</keyword>
<dbReference type="PANTHER" id="PTHR38593:SF1">
    <property type="entry name" value="BLR2558 PROTEIN"/>
    <property type="match status" value="1"/>
</dbReference>
<dbReference type="Pfam" id="PF13628">
    <property type="entry name" value="DUF4142"/>
    <property type="match status" value="1"/>
</dbReference>
<proteinExistence type="predicted"/>
<feature type="compositionally biased region" description="Low complexity" evidence="1">
    <location>
        <begin position="23"/>
        <end position="41"/>
    </location>
</feature>
<dbReference type="Proteomes" id="UP000216354">
    <property type="component" value="Unassembled WGS sequence"/>
</dbReference>
<evidence type="ECO:0000313" key="5">
    <source>
        <dbReference type="Proteomes" id="UP000216354"/>
    </source>
</evidence>
<evidence type="ECO:0000256" key="2">
    <source>
        <dbReference type="SAM" id="SignalP"/>
    </source>
</evidence>
<keyword evidence="2" id="KW-0732">Signal</keyword>
<dbReference type="Gene3D" id="1.20.1260.10">
    <property type="match status" value="1"/>
</dbReference>
<sequence length="191" mass="20283">MKSTFTRLALGAALALSLPLAAQAQTGSASPNAPAAATPKAADAKLDSADRDFLENAAQSGHLEIEGSKLALEKAHSQDVKTFAQKMIDDHGKVGQQLATLAKSKGYEPPTGPSMMQQARLKTLGMRDEGFDKAYAEEIGVSAHEDAVKLFEKASKEAKDADVKKFAADTLPALKQHLDMAKTLHQAVDKK</sequence>
<organism evidence="4 5">
    <name type="scientific">Bordetella genomosp. 1</name>
    <dbReference type="NCBI Taxonomy" id="1395607"/>
    <lineage>
        <taxon>Bacteria</taxon>
        <taxon>Pseudomonadati</taxon>
        <taxon>Pseudomonadota</taxon>
        <taxon>Betaproteobacteria</taxon>
        <taxon>Burkholderiales</taxon>
        <taxon>Alcaligenaceae</taxon>
        <taxon>Bordetella</taxon>
    </lineage>
</organism>
<evidence type="ECO:0000256" key="1">
    <source>
        <dbReference type="SAM" id="MobiDB-lite"/>
    </source>
</evidence>
<comment type="caution">
    <text evidence="4">The sequence shown here is derived from an EMBL/GenBank/DDBJ whole genome shotgun (WGS) entry which is preliminary data.</text>
</comment>
<dbReference type="InterPro" id="IPR025419">
    <property type="entry name" value="DUF4142"/>
</dbReference>
<evidence type="ECO:0000313" key="4">
    <source>
        <dbReference type="EMBL" id="OZI58836.1"/>
    </source>
</evidence>
<name>A0ABX4EWH9_9BORD</name>